<dbReference type="RefSeq" id="WP_197527985.1">
    <property type="nucleotide sequence ID" value="NZ_SJPO01000007.1"/>
</dbReference>
<protein>
    <submittedName>
        <fullName evidence="2">Uncharacterized protein</fullName>
    </submittedName>
</protein>
<feature type="chain" id="PRO_5022908815" evidence="1">
    <location>
        <begin position="32"/>
        <end position="334"/>
    </location>
</feature>
<keyword evidence="3" id="KW-1185">Reference proteome</keyword>
<feature type="signal peptide" evidence="1">
    <location>
        <begin position="1"/>
        <end position="31"/>
    </location>
</feature>
<evidence type="ECO:0000256" key="1">
    <source>
        <dbReference type="SAM" id="SignalP"/>
    </source>
</evidence>
<dbReference type="Proteomes" id="UP000318478">
    <property type="component" value="Unassembled WGS sequence"/>
</dbReference>
<proteinExistence type="predicted"/>
<evidence type="ECO:0000313" key="2">
    <source>
        <dbReference type="EMBL" id="TWT75498.1"/>
    </source>
</evidence>
<name>A0A5C5YL17_9BACT</name>
<organism evidence="2 3">
    <name type="scientific">Posidoniimonas polymericola</name>
    <dbReference type="NCBI Taxonomy" id="2528002"/>
    <lineage>
        <taxon>Bacteria</taxon>
        <taxon>Pseudomonadati</taxon>
        <taxon>Planctomycetota</taxon>
        <taxon>Planctomycetia</taxon>
        <taxon>Pirellulales</taxon>
        <taxon>Lacipirellulaceae</taxon>
        <taxon>Posidoniimonas</taxon>
    </lineage>
</organism>
<gene>
    <name evidence="2" type="ORF">Pla123a_30070</name>
</gene>
<dbReference type="InterPro" id="IPR011041">
    <property type="entry name" value="Quinoprot_gluc/sorb_DH_b-prop"/>
</dbReference>
<keyword evidence="1" id="KW-0732">Signal</keyword>
<dbReference type="AlphaFoldDB" id="A0A5C5YL17"/>
<comment type="caution">
    <text evidence="2">The sequence shown here is derived from an EMBL/GenBank/DDBJ whole genome shotgun (WGS) entry which is preliminary data.</text>
</comment>
<accession>A0A5C5YL17</accession>
<reference evidence="2 3" key="1">
    <citation type="submission" date="2019-02" db="EMBL/GenBank/DDBJ databases">
        <title>Deep-cultivation of Planctomycetes and their phenomic and genomic characterization uncovers novel biology.</title>
        <authorList>
            <person name="Wiegand S."/>
            <person name="Jogler M."/>
            <person name="Boedeker C."/>
            <person name="Pinto D."/>
            <person name="Vollmers J."/>
            <person name="Rivas-Marin E."/>
            <person name="Kohn T."/>
            <person name="Peeters S.H."/>
            <person name="Heuer A."/>
            <person name="Rast P."/>
            <person name="Oberbeckmann S."/>
            <person name="Bunk B."/>
            <person name="Jeske O."/>
            <person name="Meyerdierks A."/>
            <person name="Storesund J.E."/>
            <person name="Kallscheuer N."/>
            <person name="Luecker S."/>
            <person name="Lage O.M."/>
            <person name="Pohl T."/>
            <person name="Merkel B.J."/>
            <person name="Hornburger P."/>
            <person name="Mueller R.-W."/>
            <person name="Bruemmer F."/>
            <person name="Labrenz M."/>
            <person name="Spormann A.M."/>
            <person name="Op Den Camp H."/>
            <person name="Overmann J."/>
            <person name="Amann R."/>
            <person name="Jetten M.S.M."/>
            <person name="Mascher T."/>
            <person name="Medema M.H."/>
            <person name="Devos D.P."/>
            <person name="Kaster A.-K."/>
            <person name="Ovreas L."/>
            <person name="Rohde M."/>
            <person name="Galperin M.Y."/>
            <person name="Jogler C."/>
        </authorList>
    </citation>
    <scope>NUCLEOTIDE SEQUENCE [LARGE SCALE GENOMIC DNA]</scope>
    <source>
        <strain evidence="2 3">Pla123a</strain>
    </source>
</reference>
<evidence type="ECO:0000313" key="3">
    <source>
        <dbReference type="Proteomes" id="UP000318478"/>
    </source>
</evidence>
<dbReference type="SUPFAM" id="SSF50952">
    <property type="entry name" value="Soluble quinoprotein glucose dehydrogenase"/>
    <property type="match status" value="1"/>
</dbReference>
<dbReference type="EMBL" id="SJPO01000007">
    <property type="protein sequence ID" value="TWT75498.1"/>
    <property type="molecule type" value="Genomic_DNA"/>
</dbReference>
<sequence precursor="true">MASRSRGRALRARRIPLLLLLALSAPLPVLGDGPTEVLVAGLAGAIDLAASPAASGGVLIAQQRGDTAVAYWAPGYTDAKPLVAGPPAELESPAAKPTAIAFLSPTHFVVAWRDQAAAAAVSLHEFNPLDSPSDSVRLKSIRRLDAEELPGGGSLLACLARGEKFLYTCGGTPARLLRARHNAGLLSRFRVVSQLDRPATACCETPEGYLLATVDASIVFFNPAEPDSPPLVTYDTGLDQISAVAYGQAPRPYSRLLYVLGEGRGSAAKPGRRPAGLYRLDAGLDTHDRPTCDASLVLAADGLVAMSFAADGGLLLVQAEDNGSARLLRVADEL</sequence>